<dbReference type="OrthoDB" id="2615845at2"/>
<evidence type="ECO:0000313" key="2">
    <source>
        <dbReference type="EMBL" id="APC39540.1"/>
    </source>
</evidence>
<organism evidence="2 3">
    <name type="scientific">Clostridium estertheticum subsp. estertheticum</name>
    <dbReference type="NCBI Taxonomy" id="1552"/>
    <lineage>
        <taxon>Bacteria</taxon>
        <taxon>Bacillati</taxon>
        <taxon>Bacillota</taxon>
        <taxon>Clostridia</taxon>
        <taxon>Eubacteriales</taxon>
        <taxon>Clostridiaceae</taxon>
        <taxon>Clostridium</taxon>
    </lineage>
</organism>
<name>A0A1J0GDW4_9CLOT</name>
<keyword evidence="1" id="KW-0812">Transmembrane</keyword>
<proteinExistence type="predicted"/>
<accession>A0A1J0GDW4</accession>
<dbReference type="Proteomes" id="UP000182569">
    <property type="component" value="Chromosome"/>
</dbReference>
<protein>
    <submittedName>
        <fullName evidence="2">Uncharacterized protein</fullName>
    </submittedName>
</protein>
<reference evidence="3" key="1">
    <citation type="journal article" date="2016" name="Front. Microbiol.">
        <title>Complete Genome Sequence of Clostridium estertheticum DSM 8809, a Microbe Identified in Spoiled Vacuum Packed Beef.</title>
        <authorList>
            <person name="Yu Z."/>
            <person name="Gunn L."/>
            <person name="Brennan E."/>
            <person name="Reid R."/>
            <person name="Wall P.G."/>
            <person name="Gaora O.P."/>
            <person name="Hurley D."/>
            <person name="Bolton D."/>
            <person name="Fanning S."/>
        </authorList>
    </citation>
    <scope>NUCLEOTIDE SEQUENCE [LARGE SCALE GENOMIC DNA]</scope>
    <source>
        <strain evidence="3">DSM 8809</strain>
    </source>
</reference>
<dbReference type="AlphaFoldDB" id="A0A1J0GDW4"/>
<dbReference type="EMBL" id="CP015756">
    <property type="protein sequence ID" value="APC39540.1"/>
    <property type="molecule type" value="Genomic_DNA"/>
</dbReference>
<keyword evidence="1" id="KW-1133">Transmembrane helix</keyword>
<evidence type="ECO:0000313" key="3">
    <source>
        <dbReference type="Proteomes" id="UP000182569"/>
    </source>
</evidence>
<sequence length="164" mass="18689">MDRVNLKASIVIAIIGIILISVIYFRPVSINRNYSGYMYDENSKLDKAVEINLDGELKKNLSLNYVFTGSIKVDGLKKQVVLKRIWAKYNVFKTVEYSAFIETKNDKSGQYEVNGTVNTSKNFNEILIKLDDVDSKYNSKFDICGPSNTREEAKGIITKLERND</sequence>
<dbReference type="STRING" id="1552.A7L45_05395"/>
<feature type="transmembrane region" description="Helical" evidence="1">
    <location>
        <begin position="6"/>
        <end position="25"/>
    </location>
</feature>
<dbReference type="RefSeq" id="WP_071611833.1">
    <property type="nucleotide sequence ID" value="NZ_CP015756.1"/>
</dbReference>
<evidence type="ECO:0000256" key="1">
    <source>
        <dbReference type="SAM" id="Phobius"/>
    </source>
</evidence>
<dbReference type="KEGG" id="ceu:A7L45_05395"/>
<gene>
    <name evidence="2" type="ORF">A7L45_05395</name>
</gene>
<keyword evidence="3" id="KW-1185">Reference proteome</keyword>
<keyword evidence="1" id="KW-0472">Membrane</keyword>